<name>A0AAD1UA68_EUPCR</name>
<dbReference type="EMBL" id="CAMPGE010006462">
    <property type="protein sequence ID" value="CAI2365306.1"/>
    <property type="molecule type" value="Genomic_DNA"/>
</dbReference>
<organism evidence="2 3">
    <name type="scientific">Euplotes crassus</name>
    <dbReference type="NCBI Taxonomy" id="5936"/>
    <lineage>
        <taxon>Eukaryota</taxon>
        <taxon>Sar</taxon>
        <taxon>Alveolata</taxon>
        <taxon>Ciliophora</taxon>
        <taxon>Intramacronucleata</taxon>
        <taxon>Spirotrichea</taxon>
        <taxon>Hypotrichia</taxon>
        <taxon>Euplotida</taxon>
        <taxon>Euplotidae</taxon>
        <taxon>Moneuplotes</taxon>
    </lineage>
</organism>
<dbReference type="Proteomes" id="UP001295684">
    <property type="component" value="Unassembled WGS sequence"/>
</dbReference>
<comment type="caution">
    <text evidence="2">The sequence shown here is derived from an EMBL/GenBank/DDBJ whole genome shotgun (WGS) entry which is preliminary data.</text>
</comment>
<gene>
    <name evidence="2" type="ORF">ECRASSUSDP1_LOCUS6656</name>
</gene>
<protein>
    <submittedName>
        <fullName evidence="2">Uncharacterized protein</fullName>
    </submittedName>
</protein>
<feature type="region of interest" description="Disordered" evidence="1">
    <location>
        <begin position="172"/>
        <end position="206"/>
    </location>
</feature>
<evidence type="ECO:0000313" key="2">
    <source>
        <dbReference type="EMBL" id="CAI2365306.1"/>
    </source>
</evidence>
<sequence length="236" mass="27496">MLNIQTESGQSPQEAIRMREGRLSLLWRSNSLDGIDRHYKGKQSPNFDGGARMPLDRLFTRTHKKNRMPRSKIFSCMNYLRVKSAKNEENVAPKPAFTKEFTELLKQDHVSALKTLDLSFHCYDSYEYDSIEEDPIREEVNPECNHHNQHARLHWSQERPSKVVQVKRRKRVRLPPISKPLHDLPSQSVSQKARQDLKGPAPKSKNSFLKQTIKTRLCQNSICFRSKLLLKSADLY</sequence>
<keyword evidence="3" id="KW-1185">Reference proteome</keyword>
<dbReference type="AlphaFoldDB" id="A0AAD1UA68"/>
<evidence type="ECO:0000313" key="3">
    <source>
        <dbReference type="Proteomes" id="UP001295684"/>
    </source>
</evidence>
<reference evidence="2" key="1">
    <citation type="submission" date="2023-07" db="EMBL/GenBank/DDBJ databases">
        <authorList>
            <consortium name="AG Swart"/>
            <person name="Singh M."/>
            <person name="Singh A."/>
            <person name="Seah K."/>
            <person name="Emmerich C."/>
        </authorList>
    </citation>
    <scope>NUCLEOTIDE SEQUENCE</scope>
    <source>
        <strain evidence="2">DP1</strain>
    </source>
</reference>
<accession>A0AAD1UA68</accession>
<evidence type="ECO:0000256" key="1">
    <source>
        <dbReference type="SAM" id="MobiDB-lite"/>
    </source>
</evidence>
<proteinExistence type="predicted"/>